<dbReference type="Proteomes" id="UP000746612">
    <property type="component" value="Unassembled WGS sequence"/>
</dbReference>
<evidence type="ECO:0000313" key="2">
    <source>
        <dbReference type="Proteomes" id="UP000746612"/>
    </source>
</evidence>
<evidence type="ECO:0000313" key="1">
    <source>
        <dbReference type="EMBL" id="CAG2001028.1"/>
    </source>
</evidence>
<sequence length="225" mass="25826">MEPTMELQSSEWHSSTELLNYKLAWESGHVCLPREVVTKHEEFEQLFEIQGPNLACLDAGPGCPCVAQILVFFLLCGKYRNQPTIEHFPDEDELEEGAFHRFAIAVEVYRRAILWKLPELSYLASDEFNKAAESLYFAQIILHLTSENWILGGENKYYALAELIVHRAGEIREGEQEEEGIKELEKIWRASSYVSDLLVAGLLVQREKLKAVMRLIEPLTKGEEE</sequence>
<protein>
    <submittedName>
        <fullName evidence="1">Uncharacterized protein</fullName>
    </submittedName>
</protein>
<dbReference type="EMBL" id="CAJPIJ010000167">
    <property type="protein sequence ID" value="CAG2001028.1"/>
    <property type="molecule type" value="Genomic_DNA"/>
</dbReference>
<name>A0A9N8RKX5_GIBZA</name>
<proteinExistence type="predicted"/>
<gene>
    <name evidence="1" type="ORF">MDCFG202_LOCUS464373</name>
</gene>
<accession>A0A9N8RKX5</accession>
<dbReference type="AlphaFoldDB" id="A0A9N8RKX5"/>
<comment type="caution">
    <text evidence="1">The sequence shown here is derived from an EMBL/GenBank/DDBJ whole genome shotgun (WGS) entry which is preliminary data.</text>
</comment>
<reference evidence="1" key="1">
    <citation type="submission" date="2021-03" db="EMBL/GenBank/DDBJ databases">
        <authorList>
            <person name="Alouane T."/>
            <person name="Langin T."/>
            <person name="Bonhomme L."/>
        </authorList>
    </citation>
    <scope>NUCLEOTIDE SEQUENCE</scope>
    <source>
        <strain evidence="1">MDC_Fg202</strain>
    </source>
</reference>
<organism evidence="1 2">
    <name type="scientific">Gibberella zeae</name>
    <name type="common">Wheat head blight fungus</name>
    <name type="synonym">Fusarium graminearum</name>
    <dbReference type="NCBI Taxonomy" id="5518"/>
    <lineage>
        <taxon>Eukaryota</taxon>
        <taxon>Fungi</taxon>
        <taxon>Dikarya</taxon>
        <taxon>Ascomycota</taxon>
        <taxon>Pezizomycotina</taxon>
        <taxon>Sordariomycetes</taxon>
        <taxon>Hypocreomycetidae</taxon>
        <taxon>Hypocreales</taxon>
        <taxon>Nectriaceae</taxon>
        <taxon>Fusarium</taxon>
    </lineage>
</organism>